<evidence type="ECO:0000256" key="1">
    <source>
        <dbReference type="SAM" id="MobiDB-lite"/>
    </source>
</evidence>
<dbReference type="OMA" id="CVDQVMP"/>
<feature type="compositionally biased region" description="Polar residues" evidence="1">
    <location>
        <begin position="536"/>
        <end position="546"/>
    </location>
</feature>
<proteinExistence type="predicted"/>
<feature type="compositionally biased region" description="Basic and acidic residues" evidence="1">
    <location>
        <begin position="438"/>
        <end position="467"/>
    </location>
</feature>
<keyword evidence="2" id="KW-0812">Transmembrane</keyword>
<feature type="region of interest" description="Disordered" evidence="1">
    <location>
        <begin position="413"/>
        <end position="590"/>
    </location>
</feature>
<feature type="compositionally biased region" description="Gly residues" evidence="1">
    <location>
        <begin position="472"/>
        <end position="482"/>
    </location>
</feature>
<feature type="transmembrane region" description="Helical" evidence="2">
    <location>
        <begin position="914"/>
        <end position="936"/>
    </location>
</feature>
<dbReference type="AlphaFoldDB" id="C1FIN7"/>
<feature type="compositionally biased region" description="Basic and acidic residues" evidence="1">
    <location>
        <begin position="505"/>
        <end position="514"/>
    </location>
</feature>
<feature type="region of interest" description="Disordered" evidence="1">
    <location>
        <begin position="8"/>
        <end position="65"/>
    </location>
</feature>
<feature type="compositionally biased region" description="Pro residues" evidence="1">
    <location>
        <begin position="1193"/>
        <end position="1207"/>
    </location>
</feature>
<feature type="compositionally biased region" description="Low complexity" evidence="1">
    <location>
        <begin position="483"/>
        <end position="492"/>
    </location>
</feature>
<accession>C1FIN7</accession>
<evidence type="ECO:0000313" key="3">
    <source>
        <dbReference type="EMBL" id="ACO70455.1"/>
    </source>
</evidence>
<dbReference type="InParanoid" id="C1FIN7"/>
<organism evidence="3 4">
    <name type="scientific">Micromonas commoda (strain RCC299 / NOUM17 / CCMP2709)</name>
    <name type="common">Picoplanktonic green alga</name>
    <dbReference type="NCBI Taxonomy" id="296587"/>
    <lineage>
        <taxon>Eukaryota</taxon>
        <taxon>Viridiplantae</taxon>
        <taxon>Chlorophyta</taxon>
        <taxon>Mamiellophyceae</taxon>
        <taxon>Mamiellales</taxon>
        <taxon>Mamiellaceae</taxon>
        <taxon>Micromonas</taxon>
    </lineage>
</organism>
<dbReference type="Proteomes" id="UP000002009">
    <property type="component" value="Chromosome 12"/>
</dbReference>
<dbReference type="EMBL" id="CP001577">
    <property type="protein sequence ID" value="ACO70455.1"/>
    <property type="molecule type" value="Genomic_DNA"/>
</dbReference>
<reference evidence="3 4" key="1">
    <citation type="journal article" date="2009" name="Science">
        <title>Green evolution and dynamic adaptations revealed by genomes of the marine picoeukaryotes Micromonas.</title>
        <authorList>
            <person name="Worden A.Z."/>
            <person name="Lee J.H."/>
            <person name="Mock T."/>
            <person name="Rouze P."/>
            <person name="Simmons M.P."/>
            <person name="Aerts A.L."/>
            <person name="Allen A.E."/>
            <person name="Cuvelier M.L."/>
            <person name="Derelle E."/>
            <person name="Everett M.V."/>
            <person name="Foulon E."/>
            <person name="Grimwood J."/>
            <person name="Gundlach H."/>
            <person name="Henrissat B."/>
            <person name="Napoli C."/>
            <person name="McDonald S.M."/>
            <person name="Parker M.S."/>
            <person name="Rombauts S."/>
            <person name="Salamov A."/>
            <person name="Von Dassow P."/>
            <person name="Badger J.H."/>
            <person name="Coutinho P.M."/>
            <person name="Demir E."/>
            <person name="Dubchak I."/>
            <person name="Gentemann C."/>
            <person name="Eikrem W."/>
            <person name="Gready J.E."/>
            <person name="John U."/>
            <person name="Lanier W."/>
            <person name="Lindquist E.A."/>
            <person name="Lucas S."/>
            <person name="Mayer K.F."/>
            <person name="Moreau H."/>
            <person name="Not F."/>
            <person name="Otillar R."/>
            <person name="Panaud O."/>
            <person name="Pangilinan J."/>
            <person name="Paulsen I."/>
            <person name="Piegu B."/>
            <person name="Poliakov A."/>
            <person name="Robbens S."/>
            <person name="Schmutz J."/>
            <person name="Toulza E."/>
            <person name="Wyss T."/>
            <person name="Zelensky A."/>
            <person name="Zhou K."/>
            <person name="Armbrust E.V."/>
            <person name="Bhattacharya D."/>
            <person name="Goodenough U.W."/>
            <person name="Van de Peer Y."/>
            <person name="Grigoriev I.V."/>
        </authorList>
    </citation>
    <scope>NUCLEOTIDE SEQUENCE [LARGE SCALE GENOMIC DNA]</scope>
    <source>
        <strain evidence="4">RCC299 / NOUM17</strain>
    </source>
</reference>
<keyword evidence="2" id="KW-0472">Membrane</keyword>
<keyword evidence="2" id="KW-1133">Transmembrane helix</keyword>
<name>C1FIN7_MICCC</name>
<feature type="region of interest" description="Disordered" evidence="1">
    <location>
        <begin position="1188"/>
        <end position="1207"/>
    </location>
</feature>
<dbReference type="OrthoDB" id="10663119at2759"/>
<dbReference type="KEGG" id="mis:MICPUN_63280"/>
<dbReference type="RefSeq" id="XP_002509197.1">
    <property type="nucleotide sequence ID" value="XM_002509151.1"/>
</dbReference>
<feature type="compositionally biased region" description="Low complexity" evidence="1">
    <location>
        <begin position="515"/>
        <end position="528"/>
    </location>
</feature>
<evidence type="ECO:0000313" key="4">
    <source>
        <dbReference type="Proteomes" id="UP000002009"/>
    </source>
</evidence>
<protein>
    <submittedName>
        <fullName evidence="3">Uncharacterized protein</fullName>
    </submittedName>
</protein>
<sequence length="1207" mass="129612">MGIMETIASRMRGARRPKPISKYDLGSGGGGAGDAGDARRAGRFGFSRRSATDERGRGGMFGRKTGAARDAGDLVRRAHAGAETREELERLPDDVLRAIVDEEYEEALRLDAEANKKAAAEGALDLEDNARDDERARKTLAELDLDDETLARIELVKTILKERKDRAEKATWRRCVSMARSTLGDEPVADYDDFARFVHRGLDTESVDDRELRRLYANCLQHRPGSRAAVADVLTAERLAECVEKGQWSRHWARYVQDARRKALDRGPCGASAAVFGATCADPIAASPFPPLTKSLSLPRGYVRYLLAFTLLPLLWPVAGFKRLGVGGGVAEALHVWRYVLPKPLRRVKDSRGDLAALFLCVTPVWTLAALVSAVYFAYRPEFLLVDVAIPCAVTGALVSAAAACAAAARDAGDREHPGRGDGGQLRPSHAFPGGRTKIPDDESRIVQSHPRLDTVEERRLASEREAASSGVGSGAVGGAVGSGAVRRAAGVSGNGSTYHAPRPLGRDSAKESASEGGSPEASGAPAPVRVRTETARNGSNPSPWESNGFDRGDDANDLESGPPRRLPPLGGVGSVGGGRGRRGRAAATAVTTVTADATHRHHAQPHHSIVHVEPPAAFRNDEARDATREALARGDRRRTAFKGEVFDVINRPISEKDVVDAICRRADEEAAKTYLIGSRVPSLELKLLMFAVALALASIPALHRGVHGVEIFGGRERVTVCVDQVMPESVMNLIGFSKCSKLVAEEMAAEKARQDALLATGNYTYAAPPSPAVGSGATVDDLVLTETASSDAGSSAGRVIVGGAVLWTTIATYFALNAARWTCARCYEHHLRARLFAACVDPQEAALFDVPYVNVRHAWLPWMRIRIHLQRMRHLERTFATCVVTHLFVVIAGLVVAAGLACARIYTSPYQDVHSAPAACLGAALVLSLPLWLLCNVAAKTFALQEEDETLVHEERWKMTLDGVGDWRRHAAMADVADQVRRRNAKAWPTFGGRRAGPGTAAAATVLCLFLLAAFLAVAALDAGGGPKEGTSGDQLRDYVEVNFAYSHKYAQALMDRLLNLADNVTETRTGVADANRAISQLDNVSPRKTHELVTAMSTCMSCTTPAGESKPRPWYADRNALAAETAAHRLYYRRVPSWNSLCTDGGMGANYTAPGWCADPVGEDPPLGKARCTAVETAVDARCNNLGDLHTPPPAPPPPMNATGR</sequence>
<gene>
    <name evidence="3" type="ORF">MICPUN_63280</name>
</gene>
<feature type="transmembrane region" description="Helical" evidence="2">
    <location>
        <begin position="302"/>
        <end position="319"/>
    </location>
</feature>
<dbReference type="GeneID" id="8247833"/>
<evidence type="ECO:0000256" key="2">
    <source>
        <dbReference type="SAM" id="Phobius"/>
    </source>
</evidence>
<feature type="transmembrane region" description="Helical" evidence="2">
    <location>
        <begin position="1002"/>
        <end position="1022"/>
    </location>
</feature>
<feature type="transmembrane region" description="Helical" evidence="2">
    <location>
        <begin position="880"/>
        <end position="908"/>
    </location>
</feature>
<keyword evidence="4" id="KW-1185">Reference proteome</keyword>
<feature type="transmembrane region" description="Helical" evidence="2">
    <location>
        <begin position="355"/>
        <end position="379"/>
    </location>
</feature>